<dbReference type="PhylomeDB" id="A0A0G4G6V5"/>
<dbReference type="EMBL" id="CDMY01000581">
    <property type="protein sequence ID" value="CEM24330.1"/>
    <property type="molecule type" value="Genomic_DNA"/>
</dbReference>
<gene>
    <name evidence="2" type="ORF">Vbra_3135</name>
</gene>
<dbReference type="AlphaFoldDB" id="A0A0G4G6V5"/>
<feature type="region of interest" description="Disordered" evidence="1">
    <location>
        <begin position="1"/>
        <end position="39"/>
    </location>
</feature>
<evidence type="ECO:0000313" key="3">
    <source>
        <dbReference type="Proteomes" id="UP000041254"/>
    </source>
</evidence>
<reference evidence="2 3" key="1">
    <citation type="submission" date="2014-11" db="EMBL/GenBank/DDBJ databases">
        <authorList>
            <person name="Zhu J."/>
            <person name="Qi W."/>
            <person name="Song R."/>
        </authorList>
    </citation>
    <scope>NUCLEOTIDE SEQUENCE [LARGE SCALE GENOMIC DNA]</scope>
</reference>
<protein>
    <submittedName>
        <fullName evidence="2">Uncharacterized protein</fullName>
    </submittedName>
</protein>
<evidence type="ECO:0000256" key="1">
    <source>
        <dbReference type="SAM" id="MobiDB-lite"/>
    </source>
</evidence>
<name>A0A0G4G6V5_VITBC</name>
<accession>A0A0G4G6V5</accession>
<dbReference type="Proteomes" id="UP000041254">
    <property type="component" value="Unassembled WGS sequence"/>
</dbReference>
<keyword evidence="3" id="KW-1185">Reference proteome</keyword>
<dbReference type="Gene3D" id="1.20.5.2050">
    <property type="match status" value="2"/>
</dbReference>
<proteinExistence type="predicted"/>
<dbReference type="VEuPathDB" id="CryptoDB:Vbra_3135"/>
<sequence>MARIGRDFDIALSDSSPEPPDAGKGAGGRGDKGDPEADVAAMLDRIFRPHDSDDEDLFTRLKAIKRRLGRDRRFEIARNTGKVRRPIDKALKRRLGRESNARLRKEGVLPPLDKLDHLTEQYASKPSFPTTGIIDLNKTNIRVSEYQSAVPGVAWHQYQRRWCARHPHDDSQQRYFTQQQHGFDKAKALAEEQRHEWMRECGLQTDGGDRRHTNEEHQSGVRGVYYRPANPEGYVREAWVAQWQENGRRGTQAFCVEDDEEGYDGALKKEKHVQFGKTAVEQ</sequence>
<dbReference type="InParanoid" id="A0A0G4G6V5"/>
<evidence type="ECO:0000313" key="2">
    <source>
        <dbReference type="EMBL" id="CEM24330.1"/>
    </source>
</evidence>
<organism evidence="2 3">
    <name type="scientific">Vitrella brassicaformis (strain CCMP3155)</name>
    <dbReference type="NCBI Taxonomy" id="1169540"/>
    <lineage>
        <taxon>Eukaryota</taxon>
        <taxon>Sar</taxon>
        <taxon>Alveolata</taxon>
        <taxon>Colpodellida</taxon>
        <taxon>Vitrellaceae</taxon>
        <taxon>Vitrella</taxon>
    </lineage>
</organism>
<dbReference type="OrthoDB" id="385236at2759"/>